<evidence type="ECO:0000313" key="2">
    <source>
        <dbReference type="Proteomes" id="UP001196097"/>
    </source>
</evidence>
<reference evidence="1 2" key="1">
    <citation type="journal article" date="2021" name="ISME J.">
        <title>Genomic evolution of the class Acidithiobacillia: deep-branching Proteobacteria living in extreme acidic conditions.</title>
        <authorList>
            <person name="Moya-Beltran A."/>
            <person name="Beard S."/>
            <person name="Rojas-Villalobos C."/>
            <person name="Issotta F."/>
            <person name="Gallardo Y."/>
            <person name="Ulloa R."/>
            <person name="Giaveno A."/>
            <person name="Degli Esposti M."/>
            <person name="Johnson D.B."/>
            <person name="Quatrini R."/>
        </authorList>
    </citation>
    <scope>NUCLEOTIDE SEQUENCE [LARGE SCALE GENOMIC DNA]</scope>
    <source>
        <strain evidence="1 2">CF3</strain>
    </source>
</reference>
<keyword evidence="2" id="KW-1185">Reference proteome</keyword>
<sequence length="250" mass="28490">MLRPKKVGTLPVAHSDAVKRTNEIGMAIPVLEDCDVVGKDVTADALLTQRALATYLIEQKAHYHFTVKGNQPTLEQDIAAQFKHCGTPDFEEVSPPDHGRIETRRIWCSTALNDYLDFPHVGQTFRIERECIHKQTGRRSVEVALGITSRTPQEASAQRVLEVNRGHWAIECVHYLIDWNFDEDRSRVRTGFGPENLTRLRRFAIGLLKSFQKPQQSIAEMMRNLCFRTRLVFDYLRMTKNSAPSARGGD</sequence>
<proteinExistence type="predicted"/>
<protein>
    <submittedName>
        <fullName evidence="1">ISAs1 family transposase</fullName>
    </submittedName>
</protein>
<gene>
    <name evidence="1" type="ORF">HF292_005550</name>
</gene>
<organism evidence="1 2">
    <name type="scientific">Acidithiobacillus ferruginosus</name>
    <dbReference type="NCBI Taxonomy" id="3063951"/>
    <lineage>
        <taxon>Bacteria</taxon>
        <taxon>Pseudomonadati</taxon>
        <taxon>Pseudomonadota</taxon>
        <taxon>Acidithiobacillia</taxon>
        <taxon>Acidithiobacillales</taxon>
        <taxon>Acidithiobacillaceae</taxon>
        <taxon>Acidithiobacillus</taxon>
    </lineage>
</organism>
<dbReference type="EMBL" id="CP130946">
    <property type="protein sequence ID" value="XRP74501.1"/>
    <property type="molecule type" value="Genomic_DNA"/>
</dbReference>
<name>A0ACD5ISQ7_9PROT</name>
<accession>A0ACD5ISQ7</accession>
<dbReference type="Proteomes" id="UP001196097">
    <property type="component" value="Chromosome"/>
</dbReference>
<evidence type="ECO:0000313" key="1">
    <source>
        <dbReference type="EMBL" id="XRP74501.1"/>
    </source>
</evidence>